<evidence type="ECO:0000259" key="8">
    <source>
        <dbReference type="PROSITE" id="PS51379"/>
    </source>
</evidence>
<dbReference type="SUPFAM" id="SSF54862">
    <property type="entry name" value="4Fe-4S ferredoxins"/>
    <property type="match status" value="1"/>
</dbReference>
<dbReference type="Pfam" id="PF12838">
    <property type="entry name" value="Fer4_7"/>
    <property type="match status" value="1"/>
</dbReference>
<dbReference type="AlphaFoldDB" id="C6HVB9"/>
<dbReference type="PROSITE" id="PS51379">
    <property type="entry name" value="4FE4S_FER_2"/>
    <property type="match status" value="1"/>
</dbReference>
<dbReference type="PROSITE" id="PS00198">
    <property type="entry name" value="4FE4S_FER_1"/>
    <property type="match status" value="1"/>
</dbReference>
<evidence type="ECO:0000313" key="9">
    <source>
        <dbReference type="EMBL" id="EES53493.1"/>
    </source>
</evidence>
<reference evidence="9 10" key="1">
    <citation type="journal article" date="2009" name="Appl. Environ. Microbiol.">
        <title>Community genomic and proteomic analyses of chemoautotrophic iron-oxidizing "Leptospirillum rubarum" (Group II) and "Leptospirillum ferrodiazotrophum" (Group III) bacteria in acid mine drainage biofilms.</title>
        <authorList>
            <person name="Goltsman D.S."/>
            <person name="Denef V.J."/>
            <person name="Singer S.W."/>
            <person name="VerBerkmoes N.C."/>
            <person name="Lefsrud M."/>
            <person name="Mueller R.S."/>
            <person name="Dick G.J."/>
            <person name="Sun C.L."/>
            <person name="Wheeler K.E."/>
            <person name="Zemla A."/>
            <person name="Baker B.J."/>
            <person name="Hauser L."/>
            <person name="Land M."/>
            <person name="Shah M.B."/>
            <person name="Thelen M.P."/>
            <person name="Hettich R.L."/>
            <person name="Banfield J.F."/>
        </authorList>
    </citation>
    <scope>NUCLEOTIDE SEQUENCE [LARGE SCALE GENOMIC DNA]</scope>
</reference>
<dbReference type="GO" id="GO:0046872">
    <property type="term" value="F:metal ion binding"/>
    <property type="evidence" value="ECO:0007669"/>
    <property type="project" value="UniProtKB-KW"/>
</dbReference>
<keyword evidence="6" id="KW-0408">Iron</keyword>
<evidence type="ECO:0000313" key="10">
    <source>
        <dbReference type="Proteomes" id="UP000009374"/>
    </source>
</evidence>
<name>C6HVB9_9BACT</name>
<evidence type="ECO:0000256" key="3">
    <source>
        <dbReference type="ARBA" id="ARBA00022485"/>
    </source>
</evidence>
<comment type="cofactor">
    <cofactor evidence="1">
        <name>[4Fe-4S] cluster</name>
        <dbReference type="ChEBI" id="CHEBI:49883"/>
    </cofactor>
</comment>
<dbReference type="InterPro" id="IPR017896">
    <property type="entry name" value="4Fe4S_Fe-S-bd"/>
</dbReference>
<dbReference type="InterPro" id="IPR017900">
    <property type="entry name" value="4Fe4S_Fe_S_CS"/>
</dbReference>
<keyword evidence="7" id="KW-0411">Iron-sulfur</keyword>
<evidence type="ECO:0000256" key="5">
    <source>
        <dbReference type="ARBA" id="ARBA00022982"/>
    </source>
</evidence>
<accession>C6HVB9</accession>
<dbReference type="GO" id="GO:0051539">
    <property type="term" value="F:4 iron, 4 sulfur cluster binding"/>
    <property type="evidence" value="ECO:0007669"/>
    <property type="project" value="UniProtKB-KW"/>
</dbReference>
<organism evidence="9 10">
    <name type="scientific">Leptospirillum ferrodiazotrophum</name>
    <dbReference type="NCBI Taxonomy" id="412449"/>
    <lineage>
        <taxon>Bacteria</taxon>
        <taxon>Pseudomonadati</taxon>
        <taxon>Nitrospirota</taxon>
        <taxon>Nitrospiria</taxon>
        <taxon>Nitrospirales</taxon>
        <taxon>Nitrospiraceae</taxon>
        <taxon>Leptospirillum</taxon>
    </lineage>
</organism>
<feature type="domain" description="4Fe-4S ferredoxin-type" evidence="8">
    <location>
        <begin position="1"/>
        <end position="30"/>
    </location>
</feature>
<dbReference type="NCBIfam" id="NF033683">
    <property type="entry name" value="di_4Fe-4S_YfhL"/>
    <property type="match status" value="1"/>
</dbReference>
<dbReference type="Proteomes" id="UP000009374">
    <property type="component" value="Unassembled WGS sequence"/>
</dbReference>
<dbReference type="FunFam" id="3.30.70.20:FF:000045">
    <property type="entry name" value="Ferredoxin, 4Fe-4S"/>
    <property type="match status" value="1"/>
</dbReference>
<keyword evidence="10" id="KW-1185">Reference proteome</keyword>
<dbReference type="Gene3D" id="3.30.70.20">
    <property type="match status" value="1"/>
</dbReference>
<proteinExistence type="predicted"/>
<keyword evidence="4" id="KW-0479">Metal-binding</keyword>
<evidence type="ECO:0000256" key="6">
    <source>
        <dbReference type="ARBA" id="ARBA00023004"/>
    </source>
</evidence>
<evidence type="ECO:0000256" key="7">
    <source>
        <dbReference type="ARBA" id="ARBA00023014"/>
    </source>
</evidence>
<dbReference type="EMBL" id="GG693862">
    <property type="protein sequence ID" value="EES53493.1"/>
    <property type="molecule type" value="Genomic_DNA"/>
</dbReference>
<dbReference type="InterPro" id="IPR047927">
    <property type="entry name" value="YfhL-like"/>
</dbReference>
<sequence>MAYTIVLENCTGCSACEPECPNSAISATADGLYQIDSDLCTECVGFFEEAQCTAVCPIEETCIPDPALVEDRETLMARKIKLHGE</sequence>
<protein>
    <submittedName>
        <fullName evidence="9">Putative ferredoxin</fullName>
    </submittedName>
</protein>
<keyword evidence="3" id="KW-0004">4Fe-4S</keyword>
<evidence type="ECO:0000256" key="4">
    <source>
        <dbReference type="ARBA" id="ARBA00022723"/>
    </source>
</evidence>
<gene>
    <name evidence="9" type="ORF">UBAL3_78920086</name>
</gene>
<evidence type="ECO:0000256" key="2">
    <source>
        <dbReference type="ARBA" id="ARBA00022448"/>
    </source>
</evidence>
<keyword evidence="5" id="KW-0249">Electron transport</keyword>
<keyword evidence="2" id="KW-0813">Transport</keyword>
<evidence type="ECO:0000256" key="1">
    <source>
        <dbReference type="ARBA" id="ARBA00001966"/>
    </source>
</evidence>